<dbReference type="RefSeq" id="WP_216479162.1">
    <property type="nucleotide sequence ID" value="NZ_JAHLQJ010000009.1"/>
</dbReference>
<keyword evidence="1 4" id="KW-0378">Hydrolase</keyword>
<reference evidence="4 5" key="1">
    <citation type="submission" date="2021-06" db="EMBL/GenBank/DDBJ databases">
        <authorList>
            <person name="Sun Q."/>
            <person name="Li D."/>
        </authorList>
    </citation>
    <scope>NUCLEOTIDE SEQUENCE [LARGE SCALE GENOMIC DNA]</scope>
    <source>
        <strain evidence="4 5">MSJ-6</strain>
    </source>
</reference>
<feature type="domain" description="Inosine/uridine-preferring nucleoside hydrolase" evidence="3">
    <location>
        <begin position="6"/>
        <end position="296"/>
    </location>
</feature>
<evidence type="ECO:0000256" key="2">
    <source>
        <dbReference type="ARBA" id="ARBA00023295"/>
    </source>
</evidence>
<evidence type="ECO:0000256" key="1">
    <source>
        <dbReference type="ARBA" id="ARBA00022801"/>
    </source>
</evidence>
<dbReference type="InterPro" id="IPR001910">
    <property type="entry name" value="Inosine/uridine_hydrolase_dom"/>
</dbReference>
<dbReference type="PANTHER" id="PTHR12304:SF15">
    <property type="entry name" value="NON-SPECIFIC RIBONUCLEOSIDE HYDROLASE RIHC"/>
    <property type="match status" value="1"/>
</dbReference>
<accession>A0ABS6FRI7</accession>
<organism evidence="4 5">
    <name type="scientific">Paenibacillus brevis</name>
    <dbReference type="NCBI Taxonomy" id="2841508"/>
    <lineage>
        <taxon>Bacteria</taxon>
        <taxon>Bacillati</taxon>
        <taxon>Bacillota</taxon>
        <taxon>Bacilli</taxon>
        <taxon>Bacillales</taxon>
        <taxon>Paenibacillaceae</taxon>
        <taxon>Paenibacillus</taxon>
    </lineage>
</organism>
<dbReference type="Proteomes" id="UP000743001">
    <property type="component" value="Unassembled WGS sequence"/>
</dbReference>
<name>A0ABS6FRI7_9BACL</name>
<dbReference type="PANTHER" id="PTHR12304">
    <property type="entry name" value="INOSINE-URIDINE PREFERRING NUCLEOSIDE HYDROLASE"/>
    <property type="match status" value="1"/>
</dbReference>
<dbReference type="InterPro" id="IPR023186">
    <property type="entry name" value="IUNH"/>
</dbReference>
<evidence type="ECO:0000259" key="3">
    <source>
        <dbReference type="Pfam" id="PF01156"/>
    </source>
</evidence>
<comment type="caution">
    <text evidence="4">The sequence shown here is derived from an EMBL/GenBank/DDBJ whole genome shotgun (WGS) entry which is preliminary data.</text>
</comment>
<gene>
    <name evidence="4" type="primary">rihC</name>
    <name evidence="4" type="ORF">KQJ23_12205</name>
</gene>
<dbReference type="InterPro" id="IPR015910">
    <property type="entry name" value="I/U_nuclsd_hydro_CS"/>
</dbReference>
<protein>
    <submittedName>
        <fullName evidence="4">Ribonucleoside hydrolase RihC</fullName>
        <ecNumber evidence="4">3.2.2.-</ecNumber>
    </submittedName>
</protein>
<keyword evidence="5" id="KW-1185">Reference proteome</keyword>
<dbReference type="GO" id="GO:0016798">
    <property type="term" value="F:hydrolase activity, acting on glycosyl bonds"/>
    <property type="evidence" value="ECO:0007669"/>
    <property type="project" value="UniProtKB-KW"/>
</dbReference>
<dbReference type="CDD" id="cd02651">
    <property type="entry name" value="nuc_hydro_IU_UC_XIUA"/>
    <property type="match status" value="1"/>
</dbReference>
<dbReference type="NCBIfam" id="NF008036">
    <property type="entry name" value="PRK10768.1"/>
    <property type="match status" value="1"/>
</dbReference>
<keyword evidence="2 4" id="KW-0326">Glycosidase</keyword>
<dbReference type="EMBL" id="JAHLQJ010000009">
    <property type="protein sequence ID" value="MBU5672589.1"/>
    <property type="molecule type" value="Genomic_DNA"/>
</dbReference>
<dbReference type="EC" id="3.2.2.-" evidence="4"/>
<evidence type="ECO:0000313" key="4">
    <source>
        <dbReference type="EMBL" id="MBU5672589.1"/>
    </source>
</evidence>
<proteinExistence type="predicted"/>
<dbReference type="Pfam" id="PF01156">
    <property type="entry name" value="IU_nuc_hydro"/>
    <property type="match status" value="1"/>
</dbReference>
<sequence length="306" mass="33590">MTTRPIIIDTDPGIDDAVALAIALYSEKLDVRLITTIAGNVGLDKVTYNALRLLKFFNKTVPVALGADRPLIKDPIDASDIHGSTGMDGFDFDELTDDLVLKENAVNAMYRVIMNSKEPITLVPIGPLTNIALLLKTYPEVKENIAEIVLMGGSTGRGNAGVMAEFNIYADPEAAKIVFQSKLPLVMVGLDVGLKALVYPEDSEQLKVMNQTGNMIYQLFQKYRGGSMKTGLKMYDSTAIAYLLQPEMFQVVDTFVDVELHGSMTTGCTVVDLKGYLGKPTNAKVCVDIDPQMFKQWFMDSLKKCN</sequence>
<evidence type="ECO:0000313" key="5">
    <source>
        <dbReference type="Proteomes" id="UP000743001"/>
    </source>
</evidence>
<dbReference type="PROSITE" id="PS01247">
    <property type="entry name" value="IUNH"/>
    <property type="match status" value="1"/>
</dbReference>